<organism evidence="2 3">
    <name type="scientific">Batillaria attramentaria</name>
    <dbReference type="NCBI Taxonomy" id="370345"/>
    <lineage>
        <taxon>Eukaryota</taxon>
        <taxon>Metazoa</taxon>
        <taxon>Spiralia</taxon>
        <taxon>Lophotrochozoa</taxon>
        <taxon>Mollusca</taxon>
        <taxon>Gastropoda</taxon>
        <taxon>Caenogastropoda</taxon>
        <taxon>Sorbeoconcha</taxon>
        <taxon>Cerithioidea</taxon>
        <taxon>Batillariidae</taxon>
        <taxon>Batillaria</taxon>
    </lineage>
</organism>
<dbReference type="PANTHER" id="PTHR37860:SF2">
    <property type="entry name" value="VITELLOGENIN DOMAIN-CONTAINING PROTEIN"/>
    <property type="match status" value="1"/>
</dbReference>
<protein>
    <recommendedName>
        <fullName evidence="1">VWFD domain-containing protein</fullName>
    </recommendedName>
</protein>
<proteinExistence type="predicted"/>
<dbReference type="InterPro" id="IPR001846">
    <property type="entry name" value="VWF_type-D"/>
</dbReference>
<dbReference type="Pfam" id="PF00094">
    <property type="entry name" value="VWD"/>
    <property type="match status" value="1"/>
</dbReference>
<evidence type="ECO:0000313" key="2">
    <source>
        <dbReference type="EMBL" id="KAK7490460.1"/>
    </source>
</evidence>
<evidence type="ECO:0000313" key="3">
    <source>
        <dbReference type="Proteomes" id="UP001519460"/>
    </source>
</evidence>
<comment type="caution">
    <text evidence="2">The sequence shown here is derived from an EMBL/GenBank/DDBJ whole genome shotgun (WGS) entry which is preliminary data.</text>
</comment>
<dbReference type="AlphaFoldDB" id="A0ABD0KTG0"/>
<keyword evidence="3" id="KW-1185">Reference proteome</keyword>
<sequence>VKPVMGPKPRVPAGYDCQWDLNVTLPDLRKRLLAFNGSLERRQGWDVKTGGRLHTDVLNFTLDYNWEQRKGREWPLFYHEHQFDRSFRLKFDHEEHDRFSYSLDLVSPYTNLSHDIAYKKVSPIHRTVRANMSMHNARPPYNISYQESSDLKPRGLTTDVSLNSTWLDMDINLDADISLPGAVILRKHIDMFGKVSFLNGSHQMDLDLKLNPFDRSAPPSLLFVYTNDTGHSWNMHGKLMKKDHVLFTFSTREPEAKNKATVCLWNIYLVEPTALQHQLKWDPKKSRHVIGALRHFLSAGAHSLRHFGRTMAMNVHKNVSSMVVPYTNMTVSEIVDRVAEGKMKKVAMSGLDPRENVPLSVKVMKGGLNVVQALQTTWSNSTPGKLAHSLGVHKVVSYTILATTGLPHMLLENPPFFLRQYAKFNIQPELDNIAASGQFTFSHPLPFVWNSFLSMPHRGMATRQFRRRLRQMMLGAKADLPFMAIVADSKIQTFDGTTFDISMPSETECTYILATDFVHGNHSLLLSPERATMVAPFANVAIGWDGAVTVNDSMDIARELPSSLTKDNSHVTLKEGQLTVTVPGQLRMTYDHDAQIYVIETAMHVHNRSLGLLGTTSRDPGDDFRLPDGKLASDTYSFQQSYELSKKEECQYANSAVSGFDCEPTIEEFCSKLFTQAGSPIASCFAVVNPSHFYELCRRRACSEIPQKTENACPIVRSYVKLCVNRASVELDTKKLSAMCDDCSKTSHRDLDVVVGVALSEKGLASVDIADVIRNLAAQLERADARFGVVHSDGRAAHAQLFGGELFVSAKSVESISNKKLGNGGVTQSLEAIVRIATQYPFRAHARRLLVLIVDEQYRASPKEEVDALQELLWEKDITLVLVADDKQLDKQRVMAATWDQQVYCKNCRKDDITLPETKVGELAQTSNGLWLSLESVAKGRQGRMRRLMRTFQHI</sequence>
<evidence type="ECO:0000259" key="1">
    <source>
        <dbReference type="PROSITE" id="PS51233"/>
    </source>
</evidence>
<reference evidence="2 3" key="1">
    <citation type="journal article" date="2023" name="Sci. Data">
        <title>Genome assembly of the Korean intertidal mud-creeper Batillaria attramentaria.</title>
        <authorList>
            <person name="Patra A.K."/>
            <person name="Ho P.T."/>
            <person name="Jun S."/>
            <person name="Lee S.J."/>
            <person name="Kim Y."/>
            <person name="Won Y.J."/>
        </authorList>
    </citation>
    <scope>NUCLEOTIDE SEQUENCE [LARGE SCALE GENOMIC DNA]</scope>
    <source>
        <strain evidence="2">Wonlab-2016</strain>
    </source>
</reference>
<gene>
    <name evidence="2" type="ORF">BaRGS_00018246</name>
</gene>
<dbReference type="PANTHER" id="PTHR37860">
    <property type="entry name" value="AGAP008810-PA"/>
    <property type="match status" value="1"/>
</dbReference>
<dbReference type="InterPro" id="IPR036465">
    <property type="entry name" value="vWFA_dom_sf"/>
</dbReference>
<dbReference type="Pfam" id="PF08742">
    <property type="entry name" value="C8"/>
    <property type="match status" value="1"/>
</dbReference>
<dbReference type="EMBL" id="JACVVK020000126">
    <property type="protein sequence ID" value="KAK7490460.1"/>
    <property type="molecule type" value="Genomic_DNA"/>
</dbReference>
<accession>A0ABD0KTG0</accession>
<feature type="domain" description="VWFD" evidence="1">
    <location>
        <begin position="481"/>
        <end position="651"/>
    </location>
</feature>
<feature type="non-terminal residue" evidence="2">
    <location>
        <position position="955"/>
    </location>
</feature>
<dbReference type="InterPro" id="IPR014853">
    <property type="entry name" value="VWF/SSPO/ZAN-like_Cys-rich_dom"/>
</dbReference>
<dbReference type="SUPFAM" id="SSF53300">
    <property type="entry name" value="vWA-like"/>
    <property type="match status" value="1"/>
</dbReference>
<dbReference type="Proteomes" id="UP001519460">
    <property type="component" value="Unassembled WGS sequence"/>
</dbReference>
<name>A0ABD0KTG0_9CAEN</name>
<feature type="non-terminal residue" evidence="2">
    <location>
        <position position="1"/>
    </location>
</feature>
<dbReference type="PROSITE" id="PS51233">
    <property type="entry name" value="VWFD"/>
    <property type="match status" value="1"/>
</dbReference>